<feature type="region of interest" description="Disordered" evidence="16">
    <location>
        <begin position="631"/>
        <end position="697"/>
    </location>
</feature>
<dbReference type="PROSITE" id="PS50011">
    <property type="entry name" value="PROTEIN_KINASE_DOM"/>
    <property type="match status" value="2"/>
</dbReference>
<evidence type="ECO:0000256" key="5">
    <source>
        <dbReference type="ARBA" id="ARBA00022553"/>
    </source>
</evidence>
<dbReference type="AlphaFoldDB" id="A0A8C6PRE5"/>
<evidence type="ECO:0000259" key="17">
    <source>
        <dbReference type="PROSITE" id="PS50011"/>
    </source>
</evidence>
<dbReference type="InterPro" id="IPR017892">
    <property type="entry name" value="Pkinase_C"/>
</dbReference>
<dbReference type="FunFam" id="3.30.200.20:FF:000121">
    <property type="entry name" value="Ribosomal protein S6 kinase"/>
    <property type="match status" value="1"/>
</dbReference>
<evidence type="ECO:0000256" key="6">
    <source>
        <dbReference type="ARBA" id="ARBA00022679"/>
    </source>
</evidence>
<reference evidence="19" key="1">
    <citation type="submission" date="2014-08" db="EMBL/GenBank/DDBJ databases">
        <authorList>
            <person name="Senf B."/>
            <person name="Petzold A."/>
            <person name="Downie B.R."/>
            <person name="Koch P."/>
            <person name="Platzer M."/>
        </authorList>
    </citation>
    <scope>NUCLEOTIDE SEQUENCE [LARGE SCALE GENOMIC DNA]</scope>
    <source>
        <strain evidence="19">GRZ</strain>
    </source>
</reference>
<dbReference type="SUPFAM" id="SSF56112">
    <property type="entry name" value="Protein kinase-like (PK-like)"/>
    <property type="match status" value="2"/>
</dbReference>
<dbReference type="Gene3D" id="3.30.200.20">
    <property type="entry name" value="Phosphorylase Kinase, domain 1"/>
    <property type="match status" value="3"/>
</dbReference>
<dbReference type="PIRSF" id="PIRSF000606">
    <property type="entry name" value="Ribsml_S6_kin_2"/>
    <property type="match status" value="1"/>
</dbReference>
<dbReference type="PANTHER" id="PTHR24351">
    <property type="entry name" value="RIBOSOMAL PROTEIN S6 KINASE"/>
    <property type="match status" value="1"/>
</dbReference>
<feature type="domain" description="Protein kinase" evidence="17">
    <location>
        <begin position="49"/>
        <end position="305"/>
    </location>
</feature>
<evidence type="ECO:0000256" key="1">
    <source>
        <dbReference type="ARBA" id="ARBA00001946"/>
    </source>
</evidence>
<dbReference type="FunFam" id="3.30.200.20:FF:000013">
    <property type="entry name" value="Ribosomal protein S6 kinase"/>
    <property type="match status" value="1"/>
</dbReference>
<keyword evidence="8 14" id="KW-0547">Nucleotide-binding</keyword>
<keyword evidence="7" id="KW-0677">Repeat</keyword>
<feature type="active site" description="Proton acceptor" evidence="13">
    <location>
        <position position="174"/>
    </location>
</feature>
<evidence type="ECO:0000256" key="8">
    <source>
        <dbReference type="ARBA" id="ARBA00022741"/>
    </source>
</evidence>
<keyword evidence="20" id="KW-1185">Reference proteome</keyword>
<dbReference type="GO" id="GO:0035556">
    <property type="term" value="P:intracellular signal transduction"/>
    <property type="evidence" value="ECO:0007669"/>
    <property type="project" value="InterPro"/>
</dbReference>
<keyword evidence="10 14" id="KW-0067">ATP-binding</keyword>
<evidence type="ECO:0000256" key="3">
    <source>
        <dbReference type="ARBA" id="ARBA00012513"/>
    </source>
</evidence>
<keyword evidence="5" id="KW-0597">Phosphoprotein</keyword>
<evidence type="ECO:0000256" key="10">
    <source>
        <dbReference type="ARBA" id="ARBA00022840"/>
    </source>
</evidence>
<evidence type="ECO:0000256" key="4">
    <source>
        <dbReference type="ARBA" id="ARBA00022527"/>
    </source>
</evidence>
<evidence type="ECO:0000256" key="9">
    <source>
        <dbReference type="ARBA" id="ARBA00022777"/>
    </source>
</evidence>
<keyword evidence="9" id="KW-0418">Kinase</keyword>
<dbReference type="GO" id="GO:0000287">
    <property type="term" value="F:magnesium ion binding"/>
    <property type="evidence" value="ECO:0007669"/>
    <property type="project" value="InterPro"/>
</dbReference>
<evidence type="ECO:0000313" key="19">
    <source>
        <dbReference type="Ensembl" id="ENSNFUP00015046879.1"/>
    </source>
</evidence>
<dbReference type="InterPro" id="IPR000719">
    <property type="entry name" value="Prot_kinase_dom"/>
</dbReference>
<feature type="binding site" evidence="14 15">
    <location>
        <position position="369"/>
    </location>
    <ligand>
        <name>ATP</name>
        <dbReference type="ChEBI" id="CHEBI:30616"/>
    </ligand>
</feature>
<evidence type="ECO:0000256" key="16">
    <source>
        <dbReference type="SAM" id="MobiDB-lite"/>
    </source>
</evidence>
<dbReference type="InterPro" id="IPR008271">
    <property type="entry name" value="Ser/Thr_kinase_AS"/>
</dbReference>
<feature type="domain" description="Protein kinase" evidence="17">
    <location>
        <begin position="340"/>
        <end position="597"/>
    </location>
</feature>
<dbReference type="Ensembl" id="ENSNFUT00015048928.1">
    <property type="protein sequence ID" value="ENSNFUP00015046879.1"/>
    <property type="gene ID" value="ENSNFUG00015021708.1"/>
</dbReference>
<keyword evidence="4" id="KW-0723">Serine/threonine-protein kinase</keyword>
<feature type="binding site" evidence="14 15">
    <location>
        <position position="81"/>
    </location>
    <ligand>
        <name>ATP</name>
        <dbReference type="ChEBI" id="CHEBI:30616"/>
    </ligand>
</feature>
<evidence type="ECO:0000259" key="18">
    <source>
        <dbReference type="PROSITE" id="PS51285"/>
    </source>
</evidence>
<evidence type="ECO:0000256" key="2">
    <source>
        <dbReference type="ARBA" id="ARBA00009804"/>
    </source>
</evidence>
<reference evidence="19" key="3">
    <citation type="submission" date="2025-09" db="UniProtKB">
        <authorList>
            <consortium name="Ensembl"/>
        </authorList>
    </citation>
    <scope>IDENTIFICATION</scope>
</reference>
<protein>
    <recommendedName>
        <fullName evidence="3">non-specific serine/threonine protein kinase</fullName>
        <ecNumber evidence="3">2.7.11.1</ecNumber>
    </recommendedName>
</protein>
<keyword evidence="6" id="KW-0808">Transferase</keyword>
<feature type="compositionally biased region" description="Polar residues" evidence="16">
    <location>
        <begin position="643"/>
        <end position="679"/>
    </location>
</feature>
<dbReference type="CDD" id="cd14091">
    <property type="entry name" value="STKc_RSK_C"/>
    <property type="match status" value="1"/>
</dbReference>
<evidence type="ECO:0000256" key="12">
    <source>
        <dbReference type="ARBA" id="ARBA00048679"/>
    </source>
</evidence>
<proteinExistence type="inferred from homology"/>
<dbReference type="InterPro" id="IPR011009">
    <property type="entry name" value="Kinase-like_dom_sf"/>
</dbReference>
<dbReference type="Gene3D" id="1.10.510.10">
    <property type="entry name" value="Transferase(Phosphotransferase) domain 1"/>
    <property type="match status" value="4"/>
</dbReference>
<feature type="binding site" evidence="14">
    <location>
        <begin position="346"/>
        <end position="354"/>
    </location>
    <ligand>
        <name>ATP</name>
        <dbReference type="ChEBI" id="CHEBI:30616"/>
    </ligand>
</feature>
<evidence type="ECO:0000256" key="14">
    <source>
        <dbReference type="PIRSR" id="PIRSR000606-51"/>
    </source>
</evidence>
<dbReference type="PROSITE" id="PS00108">
    <property type="entry name" value="PROTEIN_KINASE_ST"/>
    <property type="match status" value="1"/>
</dbReference>
<evidence type="ECO:0000256" key="13">
    <source>
        <dbReference type="PIRSR" id="PIRSR000606-50"/>
    </source>
</evidence>
<dbReference type="EC" id="2.7.11.1" evidence="3"/>
<dbReference type="SMART" id="SM00220">
    <property type="entry name" value="S_TKc"/>
    <property type="match status" value="2"/>
</dbReference>
<name>A0A8C6PRE5_NOTFU</name>
<feature type="domain" description="AGC-kinase C-terminal" evidence="18">
    <location>
        <begin position="251"/>
        <end position="320"/>
    </location>
</feature>
<dbReference type="InterPro" id="IPR016239">
    <property type="entry name" value="Ribosomal_S6_kinase_II"/>
</dbReference>
<dbReference type="GO" id="GO:0005524">
    <property type="term" value="F:ATP binding"/>
    <property type="evidence" value="ECO:0007669"/>
    <property type="project" value="UniProtKB-UniRule"/>
</dbReference>
<reference evidence="19" key="2">
    <citation type="submission" date="2025-08" db="UniProtKB">
        <authorList>
            <consortium name="Ensembl"/>
        </authorList>
    </citation>
    <scope>IDENTIFICATION</scope>
</reference>
<dbReference type="Proteomes" id="UP000694548">
    <property type="component" value="Chromosome sgr08"/>
</dbReference>
<evidence type="ECO:0000256" key="7">
    <source>
        <dbReference type="ARBA" id="ARBA00022737"/>
    </source>
</evidence>
<dbReference type="FunFam" id="1.10.510.10:FF:000041">
    <property type="entry name" value="Ribosomal protein S6 kinase"/>
    <property type="match status" value="1"/>
</dbReference>
<dbReference type="Pfam" id="PF00433">
    <property type="entry name" value="Pkinase_C"/>
    <property type="match status" value="1"/>
</dbReference>
<organism evidence="19 20">
    <name type="scientific">Nothobranchius furzeri</name>
    <name type="common">Turquoise killifish</name>
    <dbReference type="NCBI Taxonomy" id="105023"/>
    <lineage>
        <taxon>Eukaryota</taxon>
        <taxon>Metazoa</taxon>
        <taxon>Chordata</taxon>
        <taxon>Craniata</taxon>
        <taxon>Vertebrata</taxon>
        <taxon>Euteleostomi</taxon>
        <taxon>Actinopterygii</taxon>
        <taxon>Neopterygii</taxon>
        <taxon>Teleostei</taxon>
        <taxon>Neoteleostei</taxon>
        <taxon>Acanthomorphata</taxon>
        <taxon>Ovalentaria</taxon>
        <taxon>Atherinomorphae</taxon>
        <taxon>Cyprinodontiformes</taxon>
        <taxon>Nothobranchiidae</taxon>
        <taxon>Nothobranchius</taxon>
    </lineage>
</organism>
<comment type="cofactor">
    <cofactor evidence="1">
        <name>Mg(2+)</name>
        <dbReference type="ChEBI" id="CHEBI:18420"/>
    </cofactor>
</comment>
<dbReference type="InterPro" id="IPR000961">
    <property type="entry name" value="AGC-kinase_C"/>
</dbReference>
<dbReference type="GeneTree" id="ENSGT00940000159370"/>
<evidence type="ECO:0000256" key="11">
    <source>
        <dbReference type="ARBA" id="ARBA00047899"/>
    </source>
</evidence>
<sequence length="697" mass="79424">EPVNLIRDQWDEFILNSNVFVFQDDVHFREINITNHVKEGSEKGDPGQFELRKVLGQGSFGKVFLVKKITGPDAGQLYAMKVLKKATLKVRDRVRTKMERDILVEVNHPFIVKLHYAFQTEGKVYLILDFLRGGDLFTRLSKEVMFTEEDVKFYLAELALALDHLHSFGIIYRDLKPENKESVDHESKAYSFCGTVEYMAPEVVNRRGHTQSADWWSYGVLMFEMLTGSLPFQGKDRKDTMTMILKHCFFSTIDWNKLFRRELHPPFQPAAGRPDDTFYFDPEFTAKTPRDSPGVPPSANAHQLFRGFSFVAITEEETQPVPNSIVQQLHRSTSQFSDTYDLKEDIGVGSYSLCKRCEHRGTGMEYAVKIINKTKRDPTEEVEILLRYGQHPNIITLKDVYDDGRSVFLVTELMKGGELLDKILRQKFFSEREASAVLFTITKTVEYLHKNGVVHRDLKPSNILYVDESGNAESIRICDFGFAKQLRADNGLLMTPCYTANFVAPEVLKKQGYDTACDIWSLGVLLYTMLTGFTPFANGPEDTPEEILARIGSGKFSLSGGYWTSVSAEAKDLVSKMLHVDPHQRLTATQVLRHPWVTRRDQLPKFTLNRQDAPQKVKVTSNHLTSIKQTCNQHPNIRPASNKHATSIQPPNQHQTNIQPASKHPTSIQPPNQHQTNMQPAYKHPTSIQTSNQHPTT</sequence>
<dbReference type="Pfam" id="PF00069">
    <property type="entry name" value="Pkinase"/>
    <property type="match status" value="3"/>
</dbReference>
<comment type="similarity">
    <text evidence="2">Belongs to the protein kinase superfamily. AGC Ser/Thr protein kinase family. S6 kinase subfamily.</text>
</comment>
<dbReference type="PROSITE" id="PS51285">
    <property type="entry name" value="AGC_KINASE_CTER"/>
    <property type="match status" value="1"/>
</dbReference>
<evidence type="ECO:0000256" key="15">
    <source>
        <dbReference type="PROSITE-ProRule" id="PRU10141"/>
    </source>
</evidence>
<evidence type="ECO:0000313" key="20">
    <source>
        <dbReference type="Proteomes" id="UP000694548"/>
    </source>
</evidence>
<comment type="catalytic activity">
    <reaction evidence="11">
        <text>L-threonyl-[protein] + ATP = O-phospho-L-threonyl-[protein] + ADP + H(+)</text>
        <dbReference type="Rhea" id="RHEA:46608"/>
        <dbReference type="Rhea" id="RHEA-COMP:11060"/>
        <dbReference type="Rhea" id="RHEA-COMP:11605"/>
        <dbReference type="ChEBI" id="CHEBI:15378"/>
        <dbReference type="ChEBI" id="CHEBI:30013"/>
        <dbReference type="ChEBI" id="CHEBI:30616"/>
        <dbReference type="ChEBI" id="CHEBI:61977"/>
        <dbReference type="ChEBI" id="CHEBI:456216"/>
        <dbReference type="EC" id="2.7.11.1"/>
    </reaction>
</comment>
<accession>A0A8C6PRE5</accession>
<dbReference type="InterPro" id="IPR017441">
    <property type="entry name" value="Protein_kinase_ATP_BS"/>
</dbReference>
<feature type="binding site" evidence="14">
    <location>
        <begin position="55"/>
        <end position="63"/>
    </location>
    <ligand>
        <name>ATP</name>
        <dbReference type="ChEBI" id="CHEBI:30616"/>
    </ligand>
</feature>
<comment type="catalytic activity">
    <reaction evidence="12">
        <text>L-seryl-[protein] + ATP = O-phospho-L-seryl-[protein] + ADP + H(+)</text>
        <dbReference type="Rhea" id="RHEA:17989"/>
        <dbReference type="Rhea" id="RHEA-COMP:9863"/>
        <dbReference type="Rhea" id="RHEA-COMP:11604"/>
        <dbReference type="ChEBI" id="CHEBI:15378"/>
        <dbReference type="ChEBI" id="CHEBI:29999"/>
        <dbReference type="ChEBI" id="CHEBI:30616"/>
        <dbReference type="ChEBI" id="CHEBI:83421"/>
        <dbReference type="ChEBI" id="CHEBI:456216"/>
        <dbReference type="EC" id="2.7.11.1"/>
    </reaction>
</comment>
<feature type="compositionally biased region" description="Polar residues" evidence="16">
    <location>
        <begin position="686"/>
        <end position="697"/>
    </location>
</feature>
<dbReference type="PROSITE" id="PS00107">
    <property type="entry name" value="PROTEIN_KINASE_ATP"/>
    <property type="match status" value="2"/>
</dbReference>
<feature type="active site" description="Proton acceptor" evidence="13">
    <location>
        <position position="457"/>
    </location>
</feature>
<dbReference type="SMART" id="SM00133">
    <property type="entry name" value="S_TK_X"/>
    <property type="match status" value="1"/>
</dbReference>
<dbReference type="GO" id="GO:0004674">
    <property type="term" value="F:protein serine/threonine kinase activity"/>
    <property type="evidence" value="ECO:0007669"/>
    <property type="project" value="UniProtKB-KW"/>
</dbReference>